<keyword evidence="6" id="KW-0472">Membrane</keyword>
<dbReference type="Pfam" id="PF13442">
    <property type="entry name" value="Cytochrome_CBB3"/>
    <property type="match status" value="1"/>
</dbReference>
<dbReference type="InterPro" id="IPR009056">
    <property type="entry name" value="Cyt_c-like_dom"/>
</dbReference>
<feature type="region of interest" description="Disordered" evidence="5">
    <location>
        <begin position="350"/>
        <end position="394"/>
    </location>
</feature>
<keyword evidence="6" id="KW-1133">Transmembrane helix</keyword>
<gene>
    <name evidence="9" type="ORF">L0U88_06235</name>
</gene>
<keyword evidence="10" id="KW-1185">Reference proteome</keyword>
<keyword evidence="6" id="KW-0812">Transmembrane</keyword>
<dbReference type="InterPro" id="IPR050597">
    <property type="entry name" value="Cytochrome_c_Oxidase_Subunit"/>
</dbReference>
<keyword evidence="3 4" id="KW-0408">Iron</keyword>
<comment type="caution">
    <text evidence="9">The sequence shown here is derived from an EMBL/GenBank/DDBJ whole genome shotgun (WGS) entry which is preliminary data.</text>
</comment>
<evidence type="ECO:0000313" key="10">
    <source>
        <dbReference type="Proteomes" id="UP001200145"/>
    </source>
</evidence>
<evidence type="ECO:0000256" key="7">
    <source>
        <dbReference type="SAM" id="SignalP"/>
    </source>
</evidence>
<dbReference type="RefSeq" id="WP_234864755.1">
    <property type="nucleotide sequence ID" value="NZ_JAKEVY010000002.1"/>
</dbReference>
<feature type="transmembrane region" description="Helical" evidence="6">
    <location>
        <begin position="208"/>
        <end position="225"/>
    </location>
</feature>
<evidence type="ECO:0000256" key="2">
    <source>
        <dbReference type="ARBA" id="ARBA00022723"/>
    </source>
</evidence>
<dbReference type="Pfam" id="PF14715">
    <property type="entry name" value="FixP_N"/>
    <property type="match status" value="1"/>
</dbReference>
<feature type="transmembrane region" description="Helical" evidence="6">
    <location>
        <begin position="49"/>
        <end position="75"/>
    </location>
</feature>
<dbReference type="Proteomes" id="UP001200145">
    <property type="component" value="Unassembled WGS sequence"/>
</dbReference>
<dbReference type="Gene3D" id="6.10.280.130">
    <property type="match status" value="1"/>
</dbReference>
<feature type="compositionally biased region" description="Basic and acidic residues" evidence="5">
    <location>
        <begin position="359"/>
        <end position="368"/>
    </location>
</feature>
<feature type="signal peptide" evidence="7">
    <location>
        <begin position="1"/>
        <end position="33"/>
    </location>
</feature>
<feature type="domain" description="Cytochrome c" evidence="8">
    <location>
        <begin position="273"/>
        <end position="352"/>
    </location>
</feature>
<evidence type="ECO:0000313" key="9">
    <source>
        <dbReference type="EMBL" id="MCF1714221.1"/>
    </source>
</evidence>
<organism evidence="9 10">
    <name type="scientific">Flavihumibacter fluminis</name>
    <dbReference type="NCBI Taxonomy" id="2909236"/>
    <lineage>
        <taxon>Bacteria</taxon>
        <taxon>Pseudomonadati</taxon>
        <taxon>Bacteroidota</taxon>
        <taxon>Chitinophagia</taxon>
        <taxon>Chitinophagales</taxon>
        <taxon>Chitinophagaceae</taxon>
        <taxon>Flavihumibacter</taxon>
    </lineage>
</organism>
<dbReference type="Gene3D" id="1.10.760.10">
    <property type="entry name" value="Cytochrome c-like domain"/>
    <property type="match status" value="1"/>
</dbReference>
<dbReference type="PANTHER" id="PTHR33751:SF1">
    <property type="entry name" value="CBB3-TYPE CYTOCHROME C OXIDASE SUBUNIT FIXP"/>
    <property type="match status" value="1"/>
</dbReference>
<dbReference type="PROSITE" id="PS51007">
    <property type="entry name" value="CYTC"/>
    <property type="match status" value="1"/>
</dbReference>
<evidence type="ECO:0000259" key="8">
    <source>
        <dbReference type="PROSITE" id="PS51007"/>
    </source>
</evidence>
<name>A0ABS9BHT8_9BACT</name>
<evidence type="ECO:0000256" key="1">
    <source>
        <dbReference type="ARBA" id="ARBA00022617"/>
    </source>
</evidence>
<evidence type="ECO:0000256" key="3">
    <source>
        <dbReference type="ARBA" id="ARBA00023004"/>
    </source>
</evidence>
<dbReference type="EMBL" id="JAKEVY010000002">
    <property type="protein sequence ID" value="MCF1714221.1"/>
    <property type="molecule type" value="Genomic_DNA"/>
</dbReference>
<evidence type="ECO:0000256" key="5">
    <source>
        <dbReference type="SAM" id="MobiDB-lite"/>
    </source>
</evidence>
<dbReference type="InterPro" id="IPR032858">
    <property type="entry name" value="CcoP_N"/>
</dbReference>
<feature type="transmembrane region" description="Helical" evidence="6">
    <location>
        <begin position="124"/>
        <end position="144"/>
    </location>
</feature>
<feature type="transmembrane region" description="Helical" evidence="6">
    <location>
        <begin position="87"/>
        <end position="104"/>
    </location>
</feature>
<dbReference type="InterPro" id="IPR036909">
    <property type="entry name" value="Cyt_c-like_dom_sf"/>
</dbReference>
<protein>
    <submittedName>
        <fullName evidence="9">C-type cytochrome</fullName>
    </submittedName>
</protein>
<keyword evidence="1 4" id="KW-0349">Heme</keyword>
<keyword evidence="7" id="KW-0732">Signal</keyword>
<keyword evidence="2 4" id="KW-0479">Metal-binding</keyword>
<accession>A0ABS9BHT8</accession>
<sequence>MCFFQSIRQHKHKAGSILLILSGLLAFSLPALAKGAAGPPPVSSMENPLAVTLLVIIAVLALIIILLAWVVNGAADVFISRYRKAKSGIVSAMILGFLLGSNSAGAQDAAAAGSGQIGGMDSLAFYFLTGVIAVELIAILYLLYNLRLLIRAELANSGITKVAVAPTKPKESWWSKFNKFKPVEQEADIDLGHDYDGIRELDNRLPPWWLYGFYLCILFAAIYLWRFHVTHTGPSSVEEFNRAMAIADKQKEEYLKKAANNIDENSVVMMDAAGIAAGQALYITNCAACHGKQGEGTVGPNLTDDYWLHGGSINDIFKTIKYGVPEKGMRSWQEDLSPVKMAQISSFIKSIHGSNPPNPKEKQGELYKEATPAAGDSVKPATLVDSTSVSSVTN</sequence>
<evidence type="ECO:0000256" key="6">
    <source>
        <dbReference type="SAM" id="Phobius"/>
    </source>
</evidence>
<feature type="chain" id="PRO_5045601425" evidence="7">
    <location>
        <begin position="34"/>
        <end position="394"/>
    </location>
</feature>
<evidence type="ECO:0000256" key="4">
    <source>
        <dbReference type="PROSITE-ProRule" id="PRU00433"/>
    </source>
</evidence>
<dbReference type="PANTHER" id="PTHR33751">
    <property type="entry name" value="CBB3-TYPE CYTOCHROME C OXIDASE SUBUNIT FIXP"/>
    <property type="match status" value="1"/>
</dbReference>
<reference evidence="9 10" key="1">
    <citation type="submission" date="2022-01" db="EMBL/GenBank/DDBJ databases">
        <title>Flavihumibacter sp. nov., isolated from sediment of a river.</title>
        <authorList>
            <person name="Liu H."/>
        </authorList>
    </citation>
    <scope>NUCLEOTIDE SEQUENCE [LARGE SCALE GENOMIC DNA]</scope>
    <source>
        <strain evidence="9 10">RY-1</strain>
    </source>
</reference>
<dbReference type="InterPro" id="IPR038414">
    <property type="entry name" value="CcoP_N_sf"/>
</dbReference>
<proteinExistence type="predicted"/>
<dbReference type="SUPFAM" id="SSF46626">
    <property type="entry name" value="Cytochrome c"/>
    <property type="match status" value="1"/>
</dbReference>